<dbReference type="PRINTS" id="PR00959">
    <property type="entry name" value="MEVGALKINASE"/>
</dbReference>
<dbReference type="RefSeq" id="WP_036380663.1">
    <property type="nucleotide sequence ID" value="NZ_CAJPUB010000001.1"/>
</dbReference>
<comment type="caution">
    <text evidence="1">The sequence shown here is derived from an EMBL/GenBank/DDBJ whole genome shotgun (WGS) entry which is preliminary data.</text>
</comment>
<dbReference type="SUPFAM" id="SSF55060">
    <property type="entry name" value="GHMP Kinase, C-terminal domain"/>
    <property type="match status" value="1"/>
</dbReference>
<sequence>MKTTNKLLFELQDGVYDSCIEAVTGPGSDSRMRESLEAALHGFEGDFGQMEVSVYGAPFAVPLLGEFTEPQNGAVLSAAIDSELILVICESEDKMVHLYSEAKGLIELDPWGLKRNENEVRSEKGLVRGILSELKQRGYEIGGFNAYILGRAPFDIDEIYVPTLEVLLTRAIYELFNSGELSKYELAEIGQGASNSHYDIPSGIARQLAAEMGGISFADFKRPGIPISSKVAGEALPRDYRIVLTQLYPKAILNERTDIDALGDVARELRQAAGVIGTGVLRDVPNDVVIEHSAAIRDKLGDRALLRSFCYMGEVVRTLEAGSYIITDDVDKFLNTFKLAGNSRFKYLQSYGVANAPTFEDLAIALAVSDELLYDGGASAIMGDGTKGISIAIAGSGRVDDYVKSMQLIFGSGSEDEISDVCCFSSCGLFRLV</sequence>
<keyword evidence="2" id="KW-1185">Reference proteome</keyword>
<reference evidence="1 2" key="1">
    <citation type="submission" date="2020-06" db="EMBL/GenBank/DDBJ databases">
        <title>Mogibacterium timidum strain W9173 genomic sequence.</title>
        <authorList>
            <person name="Wade W.G."/>
            <person name="Johnston C.D."/>
            <person name="Chen T."/>
            <person name="Dewhirst F.E."/>
        </authorList>
    </citation>
    <scope>NUCLEOTIDE SEQUENCE [LARGE SCALE GENOMIC DNA]</scope>
    <source>
        <strain evidence="1 2">W9173</strain>
    </source>
</reference>
<dbReference type="Proteomes" id="UP000526307">
    <property type="component" value="Unassembled WGS sequence"/>
</dbReference>
<dbReference type="InterPro" id="IPR020568">
    <property type="entry name" value="Ribosomal_Su5_D2-typ_SF"/>
</dbReference>
<gene>
    <name evidence="1" type="ORF">HW270_03925</name>
</gene>
<dbReference type="AlphaFoldDB" id="A0A7Y8VRH8"/>
<protein>
    <recommendedName>
        <fullName evidence="3">Galactokinase</fullName>
    </recommendedName>
</protein>
<proteinExistence type="predicted"/>
<organism evidence="1 2">
    <name type="scientific">Mogibacterium timidum</name>
    <dbReference type="NCBI Taxonomy" id="35519"/>
    <lineage>
        <taxon>Bacteria</taxon>
        <taxon>Bacillati</taxon>
        <taxon>Bacillota</taxon>
        <taxon>Clostridia</taxon>
        <taxon>Peptostreptococcales</taxon>
        <taxon>Anaerovoracaceae</taxon>
        <taxon>Mogibacterium</taxon>
    </lineage>
</organism>
<dbReference type="EMBL" id="JABXYR010000001">
    <property type="protein sequence ID" value="NWO23229.1"/>
    <property type="molecule type" value="Genomic_DNA"/>
</dbReference>
<accession>A0A7Y8VRH8</accession>
<dbReference type="InterPro" id="IPR036554">
    <property type="entry name" value="GHMP_kinase_C_sf"/>
</dbReference>
<evidence type="ECO:0000313" key="1">
    <source>
        <dbReference type="EMBL" id="NWO23229.1"/>
    </source>
</evidence>
<evidence type="ECO:0008006" key="3">
    <source>
        <dbReference type="Google" id="ProtNLM"/>
    </source>
</evidence>
<dbReference type="InterPro" id="IPR014721">
    <property type="entry name" value="Ribsml_uS5_D2-typ_fold_subgr"/>
</dbReference>
<dbReference type="SUPFAM" id="SSF54211">
    <property type="entry name" value="Ribosomal protein S5 domain 2-like"/>
    <property type="match status" value="1"/>
</dbReference>
<name>A0A7Y8VRH8_9FIRM</name>
<evidence type="ECO:0000313" key="2">
    <source>
        <dbReference type="Proteomes" id="UP000526307"/>
    </source>
</evidence>
<dbReference type="Gene3D" id="3.30.230.10">
    <property type="match status" value="1"/>
</dbReference>